<dbReference type="PROSITE" id="PS50111">
    <property type="entry name" value="CHEMOTAXIS_TRANSDUC_2"/>
    <property type="match status" value="1"/>
</dbReference>
<proteinExistence type="predicted"/>
<organism evidence="4 5">
    <name type="scientific">Ideonella paludis</name>
    <dbReference type="NCBI Taxonomy" id="1233411"/>
    <lineage>
        <taxon>Bacteria</taxon>
        <taxon>Pseudomonadati</taxon>
        <taxon>Pseudomonadota</taxon>
        <taxon>Betaproteobacteria</taxon>
        <taxon>Burkholderiales</taxon>
        <taxon>Sphaerotilaceae</taxon>
        <taxon>Ideonella</taxon>
    </lineage>
</organism>
<reference evidence="4 5" key="1">
    <citation type="submission" date="2021-04" db="EMBL/GenBank/DDBJ databases">
        <title>The genome sequence of type strain Ideonella paludis KCTC 32238.</title>
        <authorList>
            <person name="Liu Y."/>
        </authorList>
    </citation>
    <scope>NUCLEOTIDE SEQUENCE [LARGE SCALE GENOMIC DNA]</scope>
    <source>
        <strain evidence="4 5">KCTC 32238</strain>
    </source>
</reference>
<protein>
    <recommendedName>
        <fullName evidence="3">Methyl-accepting transducer domain-containing protein</fullName>
    </recommendedName>
</protein>
<dbReference type="PANTHER" id="PTHR32089:SF112">
    <property type="entry name" value="LYSOZYME-LIKE PROTEIN-RELATED"/>
    <property type="match status" value="1"/>
</dbReference>
<dbReference type="Proteomes" id="UP000672097">
    <property type="component" value="Unassembled WGS sequence"/>
</dbReference>
<comment type="caution">
    <text evidence="4">The sequence shown here is derived from an EMBL/GenBank/DDBJ whole genome shotgun (WGS) entry which is preliminary data.</text>
</comment>
<evidence type="ECO:0000313" key="4">
    <source>
        <dbReference type="EMBL" id="MBQ0934597.1"/>
    </source>
</evidence>
<evidence type="ECO:0000259" key="3">
    <source>
        <dbReference type="PROSITE" id="PS50111"/>
    </source>
</evidence>
<dbReference type="Gene3D" id="1.10.287.950">
    <property type="entry name" value="Methyl-accepting chemotaxis protein"/>
    <property type="match status" value="1"/>
</dbReference>
<feature type="domain" description="Methyl-accepting transducer" evidence="3">
    <location>
        <begin position="142"/>
        <end position="244"/>
    </location>
</feature>
<evidence type="ECO:0000256" key="2">
    <source>
        <dbReference type="PROSITE-ProRule" id="PRU00284"/>
    </source>
</evidence>
<keyword evidence="1 2" id="KW-0807">Transducer</keyword>
<sequence>MRVLAFGALGVMAVAVGSAVHSLGNGYTLAASLVMGGAGVGLAWRVLNQRQAAEAAAQADDPKAPVSAAATPANNLARQIVPIWRRNVDTARLHAEQSMTALLESFGSVSAELDQALSVSGSDLSMDSQSLDTLLQRHGPDVERLLQSTRQIALVKNTMMAGVTELATSLDEMLRLSKEIQIISRATRLLALNASVEAARASGAGASASGFAVVAQEVRNLANQSRQAGAALGKHLADMQERVRLIRQQGSHLNTSDDELVLQAEQNARHLVGGLLASISDVSRAQRTLREAGTQVQSEMERILVSLQSQDRMSQMLVSVTDDMTRLQDWLEGGEDEAASSIPRWLDRLEASYTMEDLRSSHHETAQVNKASSVEFF</sequence>
<evidence type="ECO:0000313" key="5">
    <source>
        <dbReference type="Proteomes" id="UP000672097"/>
    </source>
</evidence>
<gene>
    <name evidence="4" type="ORF">KAK11_04575</name>
</gene>
<evidence type="ECO:0000256" key="1">
    <source>
        <dbReference type="ARBA" id="ARBA00023224"/>
    </source>
</evidence>
<dbReference type="SMART" id="SM00283">
    <property type="entry name" value="MA"/>
    <property type="match status" value="1"/>
</dbReference>
<accession>A0ABS5DTY2</accession>
<dbReference type="InterPro" id="IPR004089">
    <property type="entry name" value="MCPsignal_dom"/>
</dbReference>
<keyword evidence="5" id="KW-1185">Reference proteome</keyword>
<dbReference type="SUPFAM" id="SSF58104">
    <property type="entry name" value="Methyl-accepting chemotaxis protein (MCP) signaling domain"/>
    <property type="match status" value="1"/>
</dbReference>
<name>A0ABS5DTY2_9BURK</name>
<dbReference type="Pfam" id="PF00015">
    <property type="entry name" value="MCPsignal"/>
    <property type="match status" value="1"/>
</dbReference>
<dbReference type="EMBL" id="JAGQDG010000002">
    <property type="protein sequence ID" value="MBQ0934597.1"/>
    <property type="molecule type" value="Genomic_DNA"/>
</dbReference>
<dbReference type="RefSeq" id="WP_210806720.1">
    <property type="nucleotide sequence ID" value="NZ_JAGQDG010000002.1"/>
</dbReference>
<dbReference type="PANTHER" id="PTHR32089">
    <property type="entry name" value="METHYL-ACCEPTING CHEMOTAXIS PROTEIN MCPB"/>
    <property type="match status" value="1"/>
</dbReference>